<proteinExistence type="predicted"/>
<dbReference type="SUPFAM" id="SSF55073">
    <property type="entry name" value="Nucleotide cyclase"/>
    <property type="match status" value="1"/>
</dbReference>
<dbReference type="InterPro" id="IPR029787">
    <property type="entry name" value="Nucleotide_cyclase"/>
</dbReference>
<sequence length="212" mass="23031">MTDSLPHALAALSLLGWFGHSLWLSRRLSAARRDPLTGLRTRAAFTARAHRALRRPDASVLLLDLDRFKQINDSFGHAAGDSLLAAVGERLGKWCTDHGGFAGRLGGDEFAAVVHIDDERADDHITDLSRCLSEPVRLGHRAVVPRASIGICRPGDRSGAPLDERLRAADEAMYTAKSLGGRWRPASSHNTYATAMGRRVGRLGTRHASPTQ</sequence>
<keyword evidence="3" id="KW-1185">Reference proteome</keyword>
<accession>A0A2S1SVW5</accession>
<evidence type="ECO:0000313" key="2">
    <source>
        <dbReference type="EMBL" id="AWI30417.1"/>
    </source>
</evidence>
<gene>
    <name evidence="2" type="ORF">DDW44_17760</name>
</gene>
<evidence type="ECO:0000313" key="3">
    <source>
        <dbReference type="Proteomes" id="UP000244900"/>
    </source>
</evidence>
<dbReference type="PANTHER" id="PTHR44757">
    <property type="entry name" value="DIGUANYLATE CYCLASE DGCP"/>
    <property type="match status" value="1"/>
</dbReference>
<dbReference type="InterPro" id="IPR000160">
    <property type="entry name" value="GGDEF_dom"/>
</dbReference>
<dbReference type="NCBIfam" id="TIGR00254">
    <property type="entry name" value="GGDEF"/>
    <property type="match status" value="1"/>
</dbReference>
<dbReference type="Pfam" id="PF00990">
    <property type="entry name" value="GGDEF"/>
    <property type="match status" value="1"/>
</dbReference>
<dbReference type="AlphaFoldDB" id="A0A2S1SVW5"/>
<dbReference type="Proteomes" id="UP000244900">
    <property type="component" value="Chromosome"/>
</dbReference>
<dbReference type="KEGG" id="stir:DDW44_17760"/>
<dbReference type="RefSeq" id="WP_108907049.1">
    <property type="nucleotide sequence ID" value="NZ_CP029188.1"/>
</dbReference>
<dbReference type="InterPro" id="IPR052155">
    <property type="entry name" value="Biofilm_reg_signaling"/>
</dbReference>
<protein>
    <submittedName>
        <fullName evidence="2">GGDEF domain-containing protein</fullName>
    </submittedName>
</protein>
<dbReference type="EMBL" id="CP029188">
    <property type="protein sequence ID" value="AWI30417.1"/>
    <property type="molecule type" value="Genomic_DNA"/>
</dbReference>
<dbReference type="SMART" id="SM00267">
    <property type="entry name" value="GGDEF"/>
    <property type="match status" value="1"/>
</dbReference>
<dbReference type="OrthoDB" id="23692at2"/>
<dbReference type="PANTHER" id="PTHR44757:SF2">
    <property type="entry name" value="BIOFILM ARCHITECTURE MAINTENANCE PROTEIN MBAA"/>
    <property type="match status" value="1"/>
</dbReference>
<name>A0A2S1SVW5_9ACTN</name>
<dbReference type="CDD" id="cd01949">
    <property type="entry name" value="GGDEF"/>
    <property type="match status" value="1"/>
</dbReference>
<reference evidence="2 3" key="1">
    <citation type="submission" date="2018-05" db="EMBL/GenBank/DDBJ databases">
        <title>Complete genome sequence of sponge-derived Streptomyces sp. HNM0039.</title>
        <authorList>
            <person name="Huang X."/>
            <person name="Zhou S."/>
        </authorList>
    </citation>
    <scope>NUCLEOTIDE SEQUENCE [LARGE SCALE GENOMIC DNA]</scope>
    <source>
        <strain evidence="2 3">HNM0039</strain>
    </source>
</reference>
<dbReference type="PROSITE" id="PS50887">
    <property type="entry name" value="GGDEF"/>
    <property type="match status" value="1"/>
</dbReference>
<dbReference type="Gene3D" id="3.30.70.270">
    <property type="match status" value="1"/>
</dbReference>
<dbReference type="InterPro" id="IPR043128">
    <property type="entry name" value="Rev_trsase/Diguanyl_cyclase"/>
</dbReference>
<evidence type="ECO:0000259" key="1">
    <source>
        <dbReference type="PROSITE" id="PS50887"/>
    </source>
</evidence>
<feature type="domain" description="GGDEF" evidence="1">
    <location>
        <begin position="56"/>
        <end position="190"/>
    </location>
</feature>
<organism evidence="2 3">
    <name type="scientific">Streptomyces tirandamycinicus</name>
    <dbReference type="NCBI Taxonomy" id="2174846"/>
    <lineage>
        <taxon>Bacteria</taxon>
        <taxon>Bacillati</taxon>
        <taxon>Actinomycetota</taxon>
        <taxon>Actinomycetes</taxon>
        <taxon>Kitasatosporales</taxon>
        <taxon>Streptomycetaceae</taxon>
        <taxon>Streptomyces</taxon>
    </lineage>
</organism>